<feature type="domain" description="AAA+ ATPase" evidence="9">
    <location>
        <begin position="313"/>
        <end position="496"/>
    </location>
</feature>
<evidence type="ECO:0000256" key="2">
    <source>
        <dbReference type="ARBA" id="ARBA00004642"/>
    </source>
</evidence>
<dbReference type="GO" id="GO:0016887">
    <property type="term" value="F:ATP hydrolysis activity"/>
    <property type="evidence" value="ECO:0007669"/>
    <property type="project" value="InterPro"/>
</dbReference>
<evidence type="ECO:0000256" key="8">
    <source>
        <dbReference type="ARBA" id="ARBA00023242"/>
    </source>
</evidence>
<evidence type="ECO:0000256" key="5">
    <source>
        <dbReference type="ARBA" id="ARBA00022741"/>
    </source>
</evidence>
<dbReference type="SUPFAM" id="SSF52540">
    <property type="entry name" value="P-loop containing nucleoside triphosphate hydrolases"/>
    <property type="match status" value="3"/>
</dbReference>
<feature type="domain" description="AAA+ ATPase" evidence="9">
    <location>
        <begin position="1098"/>
        <end position="1248"/>
    </location>
</feature>
<comment type="similarity">
    <text evidence="3">Belongs to the midasin family.</text>
</comment>
<dbReference type="InterPro" id="IPR027417">
    <property type="entry name" value="P-loop_NTPase"/>
</dbReference>
<dbReference type="GO" id="GO:0005524">
    <property type="term" value="F:ATP binding"/>
    <property type="evidence" value="ECO:0007669"/>
    <property type="project" value="UniProtKB-KW"/>
</dbReference>
<protein>
    <recommendedName>
        <fullName evidence="4">Midasin</fullName>
    </recommendedName>
</protein>
<dbReference type="InterPro" id="IPR011704">
    <property type="entry name" value="ATPase_dyneun-rel_AAA"/>
</dbReference>
<dbReference type="EMBL" id="JAGFBS010000010">
    <property type="protein sequence ID" value="KAG6377006.1"/>
    <property type="molecule type" value="Genomic_DNA"/>
</dbReference>
<dbReference type="FunFam" id="3.40.50.300:FF:000142">
    <property type="entry name" value="Midasin"/>
    <property type="match status" value="1"/>
</dbReference>
<keyword evidence="8" id="KW-0539">Nucleus</keyword>
<keyword evidence="11" id="KW-1185">Reference proteome</keyword>
<evidence type="ECO:0000313" key="10">
    <source>
        <dbReference type="EMBL" id="KAG6377006.1"/>
    </source>
</evidence>
<keyword evidence="6" id="KW-0067">ATP-binding</keyword>
<dbReference type="Gene3D" id="3.40.50.300">
    <property type="entry name" value="P-loop containing nucleotide triphosphate hydrolases"/>
    <property type="match status" value="3"/>
</dbReference>
<dbReference type="SMART" id="SM00382">
    <property type="entry name" value="AAA"/>
    <property type="match status" value="3"/>
</dbReference>
<evidence type="ECO:0000256" key="1">
    <source>
        <dbReference type="ARBA" id="ARBA00004604"/>
    </source>
</evidence>
<comment type="subcellular location">
    <subcellularLocation>
        <location evidence="1">Nucleus</location>
        <location evidence="1">Nucleolus</location>
    </subcellularLocation>
    <subcellularLocation>
        <location evidence="2">Nucleus</location>
        <location evidence="2">Nucleoplasm</location>
    </subcellularLocation>
</comment>
<reference evidence="10" key="1">
    <citation type="submission" date="2021-03" db="EMBL/GenBank/DDBJ databases">
        <title>Evolutionary innovations through gain and loss of genes in the ectomycorrhizal Boletales.</title>
        <authorList>
            <person name="Wu G."/>
            <person name="Miyauchi S."/>
            <person name="Morin E."/>
            <person name="Yang Z.-L."/>
            <person name="Xu J."/>
            <person name="Martin F.M."/>
        </authorList>
    </citation>
    <scope>NUCLEOTIDE SEQUENCE</scope>
    <source>
        <strain evidence="10">BR01</strain>
    </source>
</reference>
<evidence type="ECO:0000313" key="11">
    <source>
        <dbReference type="Proteomes" id="UP000683000"/>
    </source>
</evidence>
<dbReference type="PANTHER" id="PTHR48103:SF2">
    <property type="entry name" value="MIDASIN"/>
    <property type="match status" value="1"/>
</dbReference>
<dbReference type="InterPro" id="IPR003593">
    <property type="entry name" value="AAA+_ATPase"/>
</dbReference>
<keyword evidence="10" id="KW-0378">Hydrolase</keyword>
<evidence type="ECO:0000256" key="4">
    <source>
        <dbReference type="ARBA" id="ARBA00017143"/>
    </source>
</evidence>
<comment type="caution">
    <text evidence="10">The sequence shown here is derived from an EMBL/GenBank/DDBJ whole genome shotgun (WGS) entry which is preliminary data.</text>
</comment>
<dbReference type="PROSITE" id="PS00675">
    <property type="entry name" value="SIGMA54_INTERACT_1"/>
    <property type="match status" value="1"/>
</dbReference>
<gene>
    <name evidence="10" type="ORF">JVT61DRAFT_1049</name>
</gene>
<accession>A0A8I2YRR5</accession>
<feature type="domain" description="AAA+ ATPase" evidence="9">
    <location>
        <begin position="674"/>
        <end position="936"/>
    </location>
</feature>
<evidence type="ECO:0000256" key="3">
    <source>
        <dbReference type="ARBA" id="ARBA00007188"/>
    </source>
</evidence>
<organism evidence="10 11">
    <name type="scientific">Boletus reticuloceps</name>
    <dbReference type="NCBI Taxonomy" id="495285"/>
    <lineage>
        <taxon>Eukaryota</taxon>
        <taxon>Fungi</taxon>
        <taxon>Dikarya</taxon>
        <taxon>Basidiomycota</taxon>
        <taxon>Agaricomycotina</taxon>
        <taxon>Agaricomycetes</taxon>
        <taxon>Agaricomycetidae</taxon>
        <taxon>Boletales</taxon>
        <taxon>Boletineae</taxon>
        <taxon>Boletaceae</taxon>
        <taxon>Boletoideae</taxon>
        <taxon>Boletus</taxon>
    </lineage>
</organism>
<dbReference type="GO" id="GO:0000027">
    <property type="term" value="P:ribosomal large subunit assembly"/>
    <property type="evidence" value="ECO:0007669"/>
    <property type="project" value="TreeGrafter"/>
</dbReference>
<dbReference type="GO" id="GO:0005654">
    <property type="term" value="C:nucleoplasm"/>
    <property type="evidence" value="ECO:0007669"/>
    <property type="project" value="UniProtKB-SubCell"/>
</dbReference>
<evidence type="ECO:0000259" key="9">
    <source>
        <dbReference type="SMART" id="SM00382"/>
    </source>
</evidence>
<dbReference type="InterPro" id="IPR040848">
    <property type="entry name" value="AAA_lid_7"/>
</dbReference>
<evidence type="ECO:0000256" key="7">
    <source>
        <dbReference type="ARBA" id="ARBA00023186"/>
    </source>
</evidence>
<proteinExistence type="inferred from homology"/>
<dbReference type="PANTHER" id="PTHR48103">
    <property type="entry name" value="MIDASIN-RELATED"/>
    <property type="match status" value="1"/>
</dbReference>
<name>A0A8I2YRR5_9AGAM</name>
<sequence>MSPHTVLSDPLTINISKQTRALLAILPTDSAYSSQISLASSPRALLSTLSRLLAAPSLTVPISDLFRPLLVDLCARWLHDEEDLEDRFIAFCMLIENHEELFPILSTFLHRSCFSQGPLGFVEASPSIALLDATRLHRLLLAYYRILRANHLLPGDFLWPISHLSTLFTTPHPDFAVKYLAIRCYSLHTGMAEVERVQLETRILGEPGVVECPLTYGYNVDGSRITVDGWLMPTLEVERVYQCRNSVTVDSDFYTHEGDRTQNLTNDDLSPWTASVYGILMLKTSPCSRSSVEVVPTPSGIEALRQLTTFTSLRLPTLITSPPSSGKSLFISHLASLLYPEANDQIVTVHLADTSLDPRSLLGSYVSSPTQLGTFEWKDGVLIRAMREGKWLVFKDIDRASTEVLGLIKPLIESLAPGTWIGNRASIDVPNRGRVRASERFAVFATRSVVPSTSGSFPSPTFYGAHKFQELTVDAPSSDEVKMIIESRFPRLGKSLALAIIQVWAGIQRLGTTASSRSVGLRELEKYCRRAEALIPSFHSSTNVEASNQDVVPIATLFPNLAFREELFLEARDVFFGAGALTAPAQAHSDRIAALIADHIGLDLERREWILSGRVPAFEEDRDGNGDIVAVRVGRVRLPARPSKPTFLIAPTRPFAMHKPAVRLLSRIATAISLCEPVLLTGETGTGKTSVITRLASLLRRPLISLNLSHQTESSDLLGGFKPVDARIPASKLHAEFLELFGNTFSRKKNIQFEESVRKAIQEGKWRRAVVLWRESVRLARERIESKFNEDTHIHGSGWPRKRRKLDQTRLRQSAEAWDKFEHDIDEFDIQHAQGQGKFAFDFVEGPLVKALRSGDWILLDEINLTSPETLECITGLLSGPTASISLTEKGSLEAIPRHPDFRLFACMNPATDVGKKDLPPNIRARFTEIDVPPPDADRETLLSIIHQYIGHCAVGDKAAIMNEIADWLTDRIIVLTTACVRLPVLLFLRPTFQPVYGLRRALWEGCLMAFTMVLDGPSADIATGLAHKHILSGVRNPKSLLTKEPSHPISRTADEFVKFGPFYLEKGPLDADSVEDYIMTPSVEKKLIDLARIVLTRRFPVLIEGPTSSGKTSAVEYLARRTGHQFIRINNHEHTDIQEYIGSYVSDPATGKLVFKDGLLVHALRHGHWIVLDELNLAPTDVLEALNRLLDDNRELVVPETHEVVRPHPHFMLFATQNPPGLYGGRKVLSRAFRNRFLEVHFQDVPQAELESILCQRCRIAPSYGKRIVSVFRELQKRRQTGRVFESKQGFATLRDLFRWAGRDAVGYQELAENGYMLLAERARRAKTNLWSRKL</sequence>
<keyword evidence="7" id="KW-0143">Chaperone</keyword>
<dbReference type="GO" id="GO:0000055">
    <property type="term" value="P:ribosomal large subunit export from nucleus"/>
    <property type="evidence" value="ECO:0007669"/>
    <property type="project" value="TreeGrafter"/>
</dbReference>
<dbReference type="OrthoDB" id="2681078at2759"/>
<evidence type="ECO:0000256" key="6">
    <source>
        <dbReference type="ARBA" id="ARBA00022840"/>
    </source>
</evidence>
<dbReference type="InterPro" id="IPR025662">
    <property type="entry name" value="Sigma_54_int_dom_ATP-bd_1"/>
</dbReference>
<dbReference type="Pfam" id="PF07728">
    <property type="entry name" value="AAA_5"/>
    <property type="match status" value="4"/>
</dbReference>
<dbReference type="GO" id="GO:0005730">
    <property type="term" value="C:nucleolus"/>
    <property type="evidence" value="ECO:0007669"/>
    <property type="project" value="UniProtKB-SubCell"/>
</dbReference>
<dbReference type="Pfam" id="PF17867">
    <property type="entry name" value="AAA_lid_7"/>
    <property type="match status" value="2"/>
</dbReference>
<keyword evidence="5" id="KW-0547">Nucleotide-binding</keyword>
<dbReference type="GO" id="GO:0030687">
    <property type="term" value="C:preribosome, large subunit precursor"/>
    <property type="evidence" value="ECO:0007669"/>
    <property type="project" value="TreeGrafter"/>
</dbReference>
<dbReference type="Proteomes" id="UP000683000">
    <property type="component" value="Unassembled WGS sequence"/>
</dbReference>